<evidence type="ECO:0000313" key="5">
    <source>
        <dbReference type="Proteomes" id="UP000236340"/>
    </source>
</evidence>
<keyword evidence="1" id="KW-0472">Membrane</keyword>
<name>A0A1X0YB46_9BACT</name>
<sequence length="63" mass="6853">MLLALFFLALFLYLVFIVDWDVVRPAFAKGGWVVLGIYCLIAVGYYAAKANHVVAAAGISHHG</sequence>
<keyword evidence="4" id="KW-1185">Reference proteome</keyword>
<dbReference type="RefSeq" id="WP_085009463.1">
    <property type="nucleotide sequence ID" value="NZ_NAAD01000003.1"/>
</dbReference>
<gene>
    <name evidence="2" type="ORF">B5V00_03965</name>
    <name evidence="3" type="ORF">C2E25_09020</name>
</gene>
<accession>A0A2K2H9V2</accession>
<dbReference type="Proteomes" id="UP000236340">
    <property type="component" value="Unassembled WGS sequence"/>
</dbReference>
<keyword evidence="1" id="KW-1133">Transmembrane helix</keyword>
<dbReference type="Proteomes" id="UP000193136">
    <property type="component" value="Unassembled WGS sequence"/>
</dbReference>
<dbReference type="EMBL" id="PPFX01000018">
    <property type="protein sequence ID" value="PNU20047.1"/>
    <property type="molecule type" value="Genomic_DNA"/>
</dbReference>
<evidence type="ECO:0000313" key="2">
    <source>
        <dbReference type="EMBL" id="ORJ62450.1"/>
    </source>
</evidence>
<reference evidence="3 5" key="2">
    <citation type="journal article" date="2018" name="Genome Announc.">
        <title>Genome Sequence of Geothermobacter sp. HR-1 Iron Reducer from the Loihi Seamount.</title>
        <authorList>
            <person name="Smith H."/>
            <person name="Abuyen K."/>
            <person name="Tremblay J."/>
            <person name="Savalia P."/>
            <person name="Perez-Rodriguez I."/>
            <person name="Emerson D."/>
            <person name="Tully B."/>
            <person name="Amend J."/>
        </authorList>
    </citation>
    <scope>NUCLEOTIDE SEQUENCE [LARGE SCALE GENOMIC DNA]</scope>
    <source>
        <strain evidence="3 5">HR-1</strain>
    </source>
</reference>
<comment type="caution">
    <text evidence="2">The sequence shown here is derived from an EMBL/GenBank/DDBJ whole genome shotgun (WGS) entry which is preliminary data.</text>
</comment>
<proteinExistence type="predicted"/>
<evidence type="ECO:0000313" key="4">
    <source>
        <dbReference type="Proteomes" id="UP000193136"/>
    </source>
</evidence>
<dbReference type="OrthoDB" id="9924955at2"/>
<keyword evidence="1" id="KW-0812">Transmembrane</keyword>
<dbReference type="EMBL" id="NAAD01000003">
    <property type="protein sequence ID" value="ORJ62450.1"/>
    <property type="molecule type" value="Genomic_DNA"/>
</dbReference>
<accession>A0A1X0YB46</accession>
<protein>
    <submittedName>
        <fullName evidence="2">Uncharacterized protein</fullName>
    </submittedName>
</protein>
<evidence type="ECO:0000256" key="1">
    <source>
        <dbReference type="SAM" id="Phobius"/>
    </source>
</evidence>
<dbReference type="STRING" id="1969733.B5V00_03965"/>
<reference evidence="2 4" key="1">
    <citation type="submission" date="2017-03" db="EMBL/GenBank/DDBJ databases">
        <title>Genome sequence of Geothermobacter sp. EPR-M, Deep-Sea Iron Reducer.</title>
        <authorList>
            <person name="Tully B."/>
            <person name="Savalia P."/>
            <person name="Abuyen K."/>
            <person name="Baughan C."/>
            <person name="Romero E."/>
            <person name="Ronkowski C."/>
            <person name="Torres B."/>
            <person name="Tremblay J."/>
            <person name="Trujillo A."/>
            <person name="Tyler M."/>
            <person name="Perez-Rodriguez I."/>
            <person name="Amend J."/>
        </authorList>
    </citation>
    <scope>NUCLEOTIDE SEQUENCE [LARGE SCALE GENOMIC DNA]</scope>
    <source>
        <strain evidence="2 4">EPR-M</strain>
    </source>
</reference>
<evidence type="ECO:0000313" key="3">
    <source>
        <dbReference type="EMBL" id="PNU20047.1"/>
    </source>
</evidence>
<organism evidence="2 4">
    <name type="scientific">Geothermobacter hydrogeniphilus</name>
    <dbReference type="NCBI Taxonomy" id="1969733"/>
    <lineage>
        <taxon>Bacteria</taxon>
        <taxon>Pseudomonadati</taxon>
        <taxon>Thermodesulfobacteriota</taxon>
        <taxon>Desulfuromonadia</taxon>
        <taxon>Desulfuromonadales</taxon>
        <taxon>Geothermobacteraceae</taxon>
        <taxon>Geothermobacter</taxon>
    </lineage>
</organism>
<feature type="transmembrane region" description="Helical" evidence="1">
    <location>
        <begin position="27"/>
        <end position="48"/>
    </location>
</feature>
<dbReference type="AlphaFoldDB" id="A0A1X0YB46"/>